<evidence type="ECO:0000313" key="9">
    <source>
        <dbReference type="EMBL" id="TCO55864.1"/>
    </source>
</evidence>
<dbReference type="InterPro" id="IPR027417">
    <property type="entry name" value="P-loop_NTPase"/>
</dbReference>
<proteinExistence type="inferred from homology"/>
<evidence type="ECO:0000256" key="5">
    <source>
        <dbReference type="ARBA" id="ARBA00022741"/>
    </source>
</evidence>
<dbReference type="PROSITE" id="PS00211">
    <property type="entry name" value="ABC_TRANSPORTER_1"/>
    <property type="match status" value="1"/>
</dbReference>
<dbReference type="Pfam" id="PF08352">
    <property type="entry name" value="oligo_HPY"/>
    <property type="match status" value="1"/>
</dbReference>
<dbReference type="InterPro" id="IPR050388">
    <property type="entry name" value="ABC_Ni/Peptide_Import"/>
</dbReference>
<dbReference type="AlphaFoldDB" id="A0A4R2JAP9"/>
<sequence length="326" mass="34861">MSAVLEVRDLQVAVGGLPIVRGVDLTLAAGQRLGLVGESGSGKTLTALAIMGLHRDPIRVVGGQVLLVGTDLLRLRRRQLDKIRGAEIAMVYQDVAASLNPLITIGHQIVEAIRLHEPVPRAVALDRAADLLGEVGLANPRDRLSAYPHELSGGQRQRVMIAMALSAQPKALLCDEPTTALDVTTQARVIGLIDRICAQRGLSAILITHDLAVAGGFCDDIAVMYAGQIVEQAATKQLFATPLHPYSEALLSATVDLDTDLDRPVPAIPGYPPLPEEVDEHCSFRTRCVKAQNECRQVITLRRIGDSDVRCVLATGIPNGTDGVVR</sequence>
<dbReference type="PROSITE" id="PS50893">
    <property type="entry name" value="ABC_TRANSPORTER_2"/>
    <property type="match status" value="1"/>
</dbReference>
<dbReference type="FunFam" id="3.40.50.300:FF:000016">
    <property type="entry name" value="Oligopeptide ABC transporter ATP-binding component"/>
    <property type="match status" value="1"/>
</dbReference>
<reference evidence="9 10" key="1">
    <citation type="submission" date="2019-03" db="EMBL/GenBank/DDBJ databases">
        <title>Genomic Encyclopedia of Type Strains, Phase IV (KMG-IV): sequencing the most valuable type-strain genomes for metagenomic binning, comparative biology and taxonomic classification.</title>
        <authorList>
            <person name="Goeker M."/>
        </authorList>
    </citation>
    <scope>NUCLEOTIDE SEQUENCE [LARGE SCALE GENOMIC DNA]</scope>
    <source>
        <strain evidence="9 10">DSM 45934</strain>
    </source>
</reference>
<dbReference type="RefSeq" id="WP_165960717.1">
    <property type="nucleotide sequence ID" value="NZ_SLWS01000007.1"/>
</dbReference>
<keyword evidence="4" id="KW-1003">Cell membrane</keyword>
<comment type="subcellular location">
    <subcellularLocation>
        <location evidence="1">Cell membrane</location>
        <topology evidence="1">Peripheral membrane protein</topology>
    </subcellularLocation>
</comment>
<dbReference type="InterPro" id="IPR003439">
    <property type="entry name" value="ABC_transporter-like_ATP-bd"/>
</dbReference>
<evidence type="ECO:0000256" key="2">
    <source>
        <dbReference type="ARBA" id="ARBA00005417"/>
    </source>
</evidence>
<dbReference type="GO" id="GO:0005886">
    <property type="term" value="C:plasma membrane"/>
    <property type="evidence" value="ECO:0007669"/>
    <property type="project" value="UniProtKB-SubCell"/>
</dbReference>
<dbReference type="SUPFAM" id="SSF52540">
    <property type="entry name" value="P-loop containing nucleoside triphosphate hydrolases"/>
    <property type="match status" value="1"/>
</dbReference>
<dbReference type="Proteomes" id="UP000295680">
    <property type="component" value="Unassembled WGS sequence"/>
</dbReference>
<comment type="similarity">
    <text evidence="2">Belongs to the ABC transporter superfamily.</text>
</comment>
<gene>
    <name evidence="9" type="ORF">EV192_107287</name>
</gene>
<protein>
    <submittedName>
        <fullName evidence="9">Peptide/nickel transport system ATP-binding protein</fullName>
    </submittedName>
</protein>
<dbReference type="PANTHER" id="PTHR43297:SF2">
    <property type="entry name" value="DIPEPTIDE TRANSPORT ATP-BINDING PROTEIN DPPD"/>
    <property type="match status" value="1"/>
</dbReference>
<keyword evidence="3" id="KW-0813">Transport</keyword>
<dbReference type="CDD" id="cd03257">
    <property type="entry name" value="ABC_NikE_OppD_transporters"/>
    <property type="match status" value="1"/>
</dbReference>
<dbReference type="Gene3D" id="3.40.50.300">
    <property type="entry name" value="P-loop containing nucleotide triphosphate hydrolases"/>
    <property type="match status" value="1"/>
</dbReference>
<dbReference type="SMART" id="SM00382">
    <property type="entry name" value="AAA"/>
    <property type="match status" value="1"/>
</dbReference>
<evidence type="ECO:0000256" key="1">
    <source>
        <dbReference type="ARBA" id="ARBA00004202"/>
    </source>
</evidence>
<dbReference type="EMBL" id="SLWS01000007">
    <property type="protein sequence ID" value="TCO55864.1"/>
    <property type="molecule type" value="Genomic_DNA"/>
</dbReference>
<dbReference type="InterPro" id="IPR017871">
    <property type="entry name" value="ABC_transporter-like_CS"/>
</dbReference>
<dbReference type="NCBIfam" id="TIGR01727">
    <property type="entry name" value="oligo_HPY"/>
    <property type="match status" value="1"/>
</dbReference>
<evidence type="ECO:0000259" key="8">
    <source>
        <dbReference type="PROSITE" id="PS50893"/>
    </source>
</evidence>
<dbReference type="InterPro" id="IPR013563">
    <property type="entry name" value="Oligopep_ABC_C"/>
</dbReference>
<evidence type="ECO:0000256" key="6">
    <source>
        <dbReference type="ARBA" id="ARBA00022840"/>
    </source>
</evidence>
<feature type="domain" description="ABC transporter" evidence="8">
    <location>
        <begin position="5"/>
        <end position="251"/>
    </location>
</feature>
<evidence type="ECO:0000256" key="4">
    <source>
        <dbReference type="ARBA" id="ARBA00022475"/>
    </source>
</evidence>
<dbReference type="Pfam" id="PF00005">
    <property type="entry name" value="ABC_tran"/>
    <property type="match status" value="1"/>
</dbReference>
<name>A0A4R2JAP9_9PSEU</name>
<keyword evidence="7" id="KW-0472">Membrane</keyword>
<dbReference type="GO" id="GO:0015833">
    <property type="term" value="P:peptide transport"/>
    <property type="evidence" value="ECO:0007669"/>
    <property type="project" value="InterPro"/>
</dbReference>
<keyword evidence="5" id="KW-0547">Nucleotide-binding</keyword>
<evidence type="ECO:0000313" key="10">
    <source>
        <dbReference type="Proteomes" id="UP000295680"/>
    </source>
</evidence>
<evidence type="ECO:0000256" key="3">
    <source>
        <dbReference type="ARBA" id="ARBA00022448"/>
    </source>
</evidence>
<dbReference type="PANTHER" id="PTHR43297">
    <property type="entry name" value="OLIGOPEPTIDE TRANSPORT ATP-BINDING PROTEIN APPD"/>
    <property type="match status" value="1"/>
</dbReference>
<dbReference type="GO" id="GO:0005524">
    <property type="term" value="F:ATP binding"/>
    <property type="evidence" value="ECO:0007669"/>
    <property type="project" value="UniProtKB-KW"/>
</dbReference>
<organism evidence="9 10">
    <name type="scientific">Actinocrispum wychmicini</name>
    <dbReference type="NCBI Taxonomy" id="1213861"/>
    <lineage>
        <taxon>Bacteria</taxon>
        <taxon>Bacillati</taxon>
        <taxon>Actinomycetota</taxon>
        <taxon>Actinomycetes</taxon>
        <taxon>Pseudonocardiales</taxon>
        <taxon>Pseudonocardiaceae</taxon>
        <taxon>Actinocrispum</taxon>
    </lineage>
</organism>
<keyword evidence="10" id="KW-1185">Reference proteome</keyword>
<accession>A0A4R2JAP9</accession>
<dbReference type="GO" id="GO:0016887">
    <property type="term" value="F:ATP hydrolysis activity"/>
    <property type="evidence" value="ECO:0007669"/>
    <property type="project" value="InterPro"/>
</dbReference>
<comment type="caution">
    <text evidence="9">The sequence shown here is derived from an EMBL/GenBank/DDBJ whole genome shotgun (WGS) entry which is preliminary data.</text>
</comment>
<keyword evidence="6 9" id="KW-0067">ATP-binding</keyword>
<dbReference type="InterPro" id="IPR003593">
    <property type="entry name" value="AAA+_ATPase"/>
</dbReference>
<evidence type="ECO:0000256" key="7">
    <source>
        <dbReference type="ARBA" id="ARBA00023136"/>
    </source>
</evidence>